<feature type="domain" description="SGNH hydrolase-type esterase" evidence="1">
    <location>
        <begin position="29"/>
        <end position="202"/>
    </location>
</feature>
<dbReference type="InterPro" id="IPR051532">
    <property type="entry name" value="Ester_Hydrolysis_Enzymes"/>
</dbReference>
<dbReference type="EMBL" id="CP014224">
    <property type="protein sequence ID" value="ANW95213.1"/>
    <property type="molecule type" value="Genomic_DNA"/>
</dbReference>
<reference evidence="2 3" key="1">
    <citation type="submission" date="2016-02" db="EMBL/GenBank/DDBJ databases">
        <authorList>
            <person name="Wen L."/>
            <person name="He K."/>
            <person name="Yang H."/>
        </authorList>
    </citation>
    <scope>NUCLEOTIDE SEQUENCE [LARGE SCALE GENOMIC DNA]</scope>
    <source>
        <strain evidence="2 3">CZ1127</strain>
    </source>
</reference>
<evidence type="ECO:0000259" key="1">
    <source>
        <dbReference type="Pfam" id="PF13472"/>
    </source>
</evidence>
<dbReference type="GO" id="GO:0004622">
    <property type="term" value="F:phosphatidylcholine lysophospholipase activity"/>
    <property type="evidence" value="ECO:0007669"/>
    <property type="project" value="TreeGrafter"/>
</dbReference>
<accession>A0A1B1Y373</accession>
<dbReference type="PANTHER" id="PTHR30383:SF5">
    <property type="entry name" value="SGNH HYDROLASE-TYPE ESTERASE DOMAIN-CONTAINING PROTEIN"/>
    <property type="match status" value="1"/>
</dbReference>
<dbReference type="STRING" id="1790137.AXE80_02455"/>
<dbReference type="SUPFAM" id="SSF52266">
    <property type="entry name" value="SGNH hydrolase"/>
    <property type="match status" value="1"/>
</dbReference>
<dbReference type="OrthoDB" id="9816001at2"/>
<keyword evidence="3" id="KW-1185">Reference proteome</keyword>
<dbReference type="Pfam" id="PF13472">
    <property type="entry name" value="Lipase_GDSL_2"/>
    <property type="match status" value="1"/>
</dbReference>
<dbReference type="RefSeq" id="WP_068824318.1">
    <property type="nucleotide sequence ID" value="NZ_CP014224.1"/>
</dbReference>
<organism evidence="2 3">
    <name type="scientific">Wenyingzhuangia fucanilytica</name>
    <dbReference type="NCBI Taxonomy" id="1790137"/>
    <lineage>
        <taxon>Bacteria</taxon>
        <taxon>Pseudomonadati</taxon>
        <taxon>Bacteroidota</taxon>
        <taxon>Flavobacteriia</taxon>
        <taxon>Flavobacteriales</taxon>
        <taxon>Flavobacteriaceae</taxon>
        <taxon>Wenyingzhuangia</taxon>
    </lineage>
</organism>
<dbReference type="Gene3D" id="3.40.50.1110">
    <property type="entry name" value="SGNH hydrolase"/>
    <property type="match status" value="1"/>
</dbReference>
<evidence type="ECO:0000313" key="3">
    <source>
        <dbReference type="Proteomes" id="UP000092967"/>
    </source>
</evidence>
<name>A0A1B1Y373_9FLAO</name>
<dbReference type="AlphaFoldDB" id="A0A1B1Y373"/>
<protein>
    <recommendedName>
        <fullName evidence="1">SGNH hydrolase-type esterase domain-containing protein</fullName>
    </recommendedName>
</protein>
<dbReference type="KEGG" id="wfu:AXE80_02455"/>
<dbReference type="InterPro" id="IPR013830">
    <property type="entry name" value="SGNH_hydro"/>
</dbReference>
<dbReference type="PANTHER" id="PTHR30383">
    <property type="entry name" value="THIOESTERASE 1/PROTEASE 1/LYSOPHOSPHOLIPASE L1"/>
    <property type="match status" value="1"/>
</dbReference>
<gene>
    <name evidence="2" type="ORF">AXE80_02455</name>
</gene>
<proteinExistence type="predicted"/>
<dbReference type="InterPro" id="IPR036514">
    <property type="entry name" value="SGNH_hydro_sf"/>
</dbReference>
<evidence type="ECO:0000313" key="2">
    <source>
        <dbReference type="EMBL" id="ANW95213.1"/>
    </source>
</evidence>
<dbReference type="Proteomes" id="UP000092967">
    <property type="component" value="Chromosome"/>
</dbReference>
<sequence>MILLKKQLFIISAILIFNINVFAQKKVACIGDSITFGARIENREENSYPAQLQNLLGNEWLVENFGNSGSTLLKKGNKPYWNQKEFNNAINANPDIVIIKLGTNDTKPDNIKFKKEFVDNYVELINIFKELPSKPKIYICLPVPAFPGNFKITNKVLVSKIIPRIKKIAKKTKVDLIDLYTPLKNDAAMFPDKIHPNKEGAAKIADIIAKQLL</sequence>